<evidence type="ECO:0000313" key="6">
    <source>
        <dbReference type="Proteomes" id="UP000466442"/>
    </source>
</evidence>
<evidence type="ECO:0000256" key="2">
    <source>
        <dbReference type="ARBA" id="ARBA00024195"/>
    </source>
</evidence>
<keyword evidence="3" id="KW-0732">Signal</keyword>
<dbReference type="InterPro" id="IPR051487">
    <property type="entry name" value="Ser/Thr_Proteases_Immune/Dev"/>
</dbReference>
<dbReference type="PROSITE" id="PS50240">
    <property type="entry name" value="TRYPSIN_DOM"/>
    <property type="match status" value="1"/>
</dbReference>
<dbReference type="SUPFAM" id="SSF50494">
    <property type="entry name" value="Trypsin-like serine proteases"/>
    <property type="match status" value="1"/>
</dbReference>
<proteinExistence type="inferred from homology"/>
<organism evidence="5 6">
    <name type="scientific">Apolygus lucorum</name>
    <name type="common">Small green plant bug</name>
    <name type="synonym">Lygocoris lucorum</name>
    <dbReference type="NCBI Taxonomy" id="248454"/>
    <lineage>
        <taxon>Eukaryota</taxon>
        <taxon>Metazoa</taxon>
        <taxon>Ecdysozoa</taxon>
        <taxon>Arthropoda</taxon>
        <taxon>Hexapoda</taxon>
        <taxon>Insecta</taxon>
        <taxon>Pterygota</taxon>
        <taxon>Neoptera</taxon>
        <taxon>Paraneoptera</taxon>
        <taxon>Hemiptera</taxon>
        <taxon>Heteroptera</taxon>
        <taxon>Panheteroptera</taxon>
        <taxon>Cimicomorpha</taxon>
        <taxon>Miridae</taxon>
        <taxon>Mirini</taxon>
        <taxon>Apolygus</taxon>
    </lineage>
</organism>
<feature type="chain" id="PRO_5035873695" description="Peptidase S1 domain-containing protein" evidence="3">
    <location>
        <begin position="19"/>
        <end position="509"/>
    </location>
</feature>
<dbReference type="SUPFAM" id="SSF53067">
    <property type="entry name" value="Actin-like ATPase domain"/>
    <property type="match status" value="1"/>
</dbReference>
<feature type="domain" description="Peptidase S1" evidence="4">
    <location>
        <begin position="15"/>
        <end position="338"/>
    </location>
</feature>
<dbReference type="OrthoDB" id="337660at2759"/>
<keyword evidence="1" id="KW-1015">Disulfide bond</keyword>
<dbReference type="InterPro" id="IPR043504">
    <property type="entry name" value="Peptidase_S1_PA_chymotrypsin"/>
</dbReference>
<feature type="signal peptide" evidence="3">
    <location>
        <begin position="1"/>
        <end position="18"/>
    </location>
</feature>
<dbReference type="Proteomes" id="UP000466442">
    <property type="component" value="Unassembled WGS sequence"/>
</dbReference>
<dbReference type="GO" id="GO:0006508">
    <property type="term" value="P:proteolysis"/>
    <property type="evidence" value="ECO:0007669"/>
    <property type="project" value="InterPro"/>
</dbReference>
<dbReference type="PANTHER" id="PTHR24256">
    <property type="entry name" value="TRYPTASE-RELATED"/>
    <property type="match status" value="1"/>
</dbReference>
<evidence type="ECO:0000313" key="5">
    <source>
        <dbReference type="EMBL" id="KAF6212671.1"/>
    </source>
</evidence>
<protein>
    <recommendedName>
        <fullName evidence="4">Peptidase S1 domain-containing protein</fullName>
    </recommendedName>
</protein>
<gene>
    <name evidence="5" type="ORF">GE061_013197</name>
</gene>
<feature type="non-terminal residue" evidence="5">
    <location>
        <position position="509"/>
    </location>
</feature>
<reference evidence="5" key="1">
    <citation type="journal article" date="2021" name="Mol. Ecol. Resour.">
        <title>Apolygus lucorum genome provides insights into omnivorousness and mesophyll feeding.</title>
        <authorList>
            <person name="Liu Y."/>
            <person name="Liu H."/>
            <person name="Wang H."/>
            <person name="Huang T."/>
            <person name="Liu B."/>
            <person name="Yang B."/>
            <person name="Yin L."/>
            <person name="Li B."/>
            <person name="Zhang Y."/>
            <person name="Zhang S."/>
            <person name="Jiang F."/>
            <person name="Zhang X."/>
            <person name="Ren Y."/>
            <person name="Wang B."/>
            <person name="Wang S."/>
            <person name="Lu Y."/>
            <person name="Wu K."/>
            <person name="Fan W."/>
            <person name="Wang G."/>
        </authorList>
    </citation>
    <scope>NUCLEOTIDE SEQUENCE</scope>
    <source>
        <strain evidence="5">12Hb</strain>
    </source>
</reference>
<dbReference type="InterPro" id="IPR009003">
    <property type="entry name" value="Peptidase_S1_PA"/>
</dbReference>
<dbReference type="SMART" id="SM00020">
    <property type="entry name" value="Tryp_SPc"/>
    <property type="match status" value="1"/>
</dbReference>
<dbReference type="InterPro" id="IPR004000">
    <property type="entry name" value="Actin"/>
</dbReference>
<name>A0A8S9XWH9_APOLU</name>
<dbReference type="InterPro" id="IPR001254">
    <property type="entry name" value="Trypsin_dom"/>
</dbReference>
<accession>A0A8S9XWH9</accession>
<keyword evidence="6" id="KW-1185">Reference proteome</keyword>
<dbReference type="Gene3D" id="2.40.10.10">
    <property type="entry name" value="Trypsin-like serine proteases"/>
    <property type="match status" value="2"/>
</dbReference>
<evidence type="ECO:0000256" key="3">
    <source>
        <dbReference type="SAM" id="SignalP"/>
    </source>
</evidence>
<comment type="similarity">
    <text evidence="2">Belongs to the peptidase S1 family. CLIP subfamily.</text>
</comment>
<dbReference type="Pfam" id="PF00089">
    <property type="entry name" value="Trypsin"/>
    <property type="match status" value="1"/>
</dbReference>
<evidence type="ECO:0000259" key="4">
    <source>
        <dbReference type="PROSITE" id="PS50240"/>
    </source>
</evidence>
<sequence length="509" mass="57570">MNCLLTFALLLWPVFCNGFEVGYTASMVNFPFVAALYYKEGVFTDNRPFCTGTIITDQYILTTAGCMWRPNPEISKIKMYENIRDVSAWVGSSFGYVKGSRLIDAQMLKMDNSYFPLKEDLQKIWGSDSPATNNYDISGFTYFYLDFCLLKTSSRINFNSYVHAIPFDVQNLTAAMRFWNDTIGGEDFYGTVVSDCYVAGWGGFKGERANKLYRLRYVKARYTERIHCVIAYCGNCSLCHQRFFNESTYTCFSSYMTGDTCMEDEGAPLFCPWFGYKNQKGLGWGAMLALLSGKMGACMKTELPSMYNVIWMAYPFFTRVMKFIWPPPGHEWIVASILFVPSQLVTLCALGVRSALVVDVGYNEAQVIPVYEGVPILNAWEAQPLAGHAIEKRIRENLDKVYKDLTNAGGDTVPQVDESALVDLPESVIEDIKVRGCFVTTRKRGERLSEGVLTPEPPLLEYRLGGDRMIKVPGWVRESSCEVMFEKDNEEASLPNLILDSILKVKSTF</sequence>
<dbReference type="InterPro" id="IPR043129">
    <property type="entry name" value="ATPase_NBD"/>
</dbReference>
<evidence type="ECO:0000256" key="1">
    <source>
        <dbReference type="ARBA" id="ARBA00023157"/>
    </source>
</evidence>
<dbReference type="AlphaFoldDB" id="A0A8S9XWH9"/>
<comment type="caution">
    <text evidence="5">The sequence shown here is derived from an EMBL/GenBank/DDBJ whole genome shotgun (WGS) entry which is preliminary data.</text>
</comment>
<dbReference type="GO" id="GO:0004252">
    <property type="term" value="F:serine-type endopeptidase activity"/>
    <property type="evidence" value="ECO:0007669"/>
    <property type="project" value="InterPro"/>
</dbReference>
<dbReference type="Pfam" id="PF00022">
    <property type="entry name" value="Actin"/>
    <property type="match status" value="1"/>
</dbReference>
<dbReference type="Gene3D" id="3.30.420.40">
    <property type="match status" value="1"/>
</dbReference>
<dbReference type="EMBL" id="WIXP02000004">
    <property type="protein sequence ID" value="KAF6212671.1"/>
    <property type="molecule type" value="Genomic_DNA"/>
</dbReference>